<evidence type="ECO:0000256" key="1">
    <source>
        <dbReference type="SAM" id="Phobius"/>
    </source>
</evidence>
<keyword evidence="1" id="KW-0472">Membrane</keyword>
<reference evidence="2 3" key="1">
    <citation type="submission" date="2014-04" db="EMBL/GenBank/DDBJ databases">
        <title>Evolutionary Origins and Diversification of the Mycorrhizal Mutualists.</title>
        <authorList>
            <consortium name="DOE Joint Genome Institute"/>
            <consortium name="Mycorrhizal Genomics Consortium"/>
            <person name="Kohler A."/>
            <person name="Kuo A."/>
            <person name="Nagy L.G."/>
            <person name="Floudas D."/>
            <person name="Copeland A."/>
            <person name="Barry K.W."/>
            <person name="Cichocki N."/>
            <person name="Veneault-Fourrey C."/>
            <person name="LaButti K."/>
            <person name="Lindquist E.A."/>
            <person name="Lipzen A."/>
            <person name="Lundell T."/>
            <person name="Morin E."/>
            <person name="Murat C."/>
            <person name="Riley R."/>
            <person name="Ohm R."/>
            <person name="Sun H."/>
            <person name="Tunlid A."/>
            <person name="Henrissat B."/>
            <person name="Grigoriev I.V."/>
            <person name="Hibbett D.S."/>
            <person name="Martin F."/>
        </authorList>
    </citation>
    <scope>NUCLEOTIDE SEQUENCE [LARGE SCALE GENOMIC DNA]</scope>
    <source>
        <strain evidence="2 3">FD-317 M1</strain>
    </source>
</reference>
<organism evidence="2 3">
    <name type="scientific">Collybiopsis luxurians FD-317 M1</name>
    <dbReference type="NCBI Taxonomy" id="944289"/>
    <lineage>
        <taxon>Eukaryota</taxon>
        <taxon>Fungi</taxon>
        <taxon>Dikarya</taxon>
        <taxon>Basidiomycota</taxon>
        <taxon>Agaricomycotina</taxon>
        <taxon>Agaricomycetes</taxon>
        <taxon>Agaricomycetidae</taxon>
        <taxon>Agaricales</taxon>
        <taxon>Marasmiineae</taxon>
        <taxon>Omphalotaceae</taxon>
        <taxon>Collybiopsis</taxon>
        <taxon>Collybiopsis luxurians</taxon>
    </lineage>
</organism>
<proteinExistence type="predicted"/>
<dbReference type="Proteomes" id="UP000053593">
    <property type="component" value="Unassembled WGS sequence"/>
</dbReference>
<evidence type="ECO:0000313" key="2">
    <source>
        <dbReference type="EMBL" id="KIK53344.1"/>
    </source>
</evidence>
<feature type="transmembrane region" description="Helical" evidence="1">
    <location>
        <begin position="21"/>
        <end position="41"/>
    </location>
</feature>
<name>A0A0D0BUT9_9AGAR</name>
<protein>
    <submittedName>
        <fullName evidence="2">Uncharacterized protein</fullName>
    </submittedName>
</protein>
<sequence length="79" mass="9147">MLRTRPLRRFSPQLNNDGWTYVLLGLFLVPLVVLAKIWTLYTTYNSSSIHELVHRTFSRTTVTVLHSFLGNVRTLSKQA</sequence>
<accession>A0A0D0BUT9</accession>
<keyword evidence="3" id="KW-1185">Reference proteome</keyword>
<evidence type="ECO:0000313" key="3">
    <source>
        <dbReference type="Proteomes" id="UP000053593"/>
    </source>
</evidence>
<dbReference type="AlphaFoldDB" id="A0A0D0BUT9"/>
<keyword evidence="1" id="KW-1133">Transmembrane helix</keyword>
<dbReference type="EMBL" id="KN834830">
    <property type="protein sequence ID" value="KIK53344.1"/>
    <property type="molecule type" value="Genomic_DNA"/>
</dbReference>
<keyword evidence="1" id="KW-0812">Transmembrane</keyword>
<dbReference type="HOGENOM" id="CLU_177163_0_0_1"/>
<gene>
    <name evidence="2" type="ORF">GYMLUDRAFT_938140</name>
</gene>